<protein>
    <submittedName>
        <fullName evidence="2">Uncharacterized protein</fullName>
    </submittedName>
</protein>
<accession>A0AAE1XNW7</accession>
<dbReference type="EMBL" id="JACGWO010000011">
    <property type="protein sequence ID" value="KAK4414944.1"/>
    <property type="molecule type" value="Genomic_DNA"/>
</dbReference>
<name>A0AAE1XNW7_9LAMI</name>
<keyword evidence="1" id="KW-0812">Transmembrane</keyword>
<feature type="transmembrane region" description="Helical" evidence="1">
    <location>
        <begin position="47"/>
        <end position="69"/>
    </location>
</feature>
<gene>
    <name evidence="2" type="ORF">Salat_2601400</name>
</gene>
<evidence type="ECO:0000256" key="1">
    <source>
        <dbReference type="SAM" id="Phobius"/>
    </source>
</evidence>
<reference evidence="2" key="1">
    <citation type="submission" date="2020-06" db="EMBL/GenBank/DDBJ databases">
        <authorList>
            <person name="Li T."/>
            <person name="Hu X."/>
            <person name="Zhang T."/>
            <person name="Song X."/>
            <person name="Zhang H."/>
            <person name="Dai N."/>
            <person name="Sheng W."/>
            <person name="Hou X."/>
            <person name="Wei L."/>
        </authorList>
    </citation>
    <scope>NUCLEOTIDE SEQUENCE</scope>
    <source>
        <strain evidence="2">3651</strain>
        <tissue evidence="2">Leaf</tissue>
    </source>
</reference>
<keyword evidence="1" id="KW-0472">Membrane</keyword>
<sequence length="102" mass="11867">MVEDGARRWRATTIDTLWGENHTSLSQRPLCDLLGRMFNQVWHRRWILLRFWSLALMEMMLEGGFLAFLRTTYSVTEVEIGYDFGKATTSYVDSLDSVAEPT</sequence>
<proteinExistence type="predicted"/>
<dbReference type="AlphaFoldDB" id="A0AAE1XNW7"/>
<dbReference type="Proteomes" id="UP001293254">
    <property type="component" value="Unassembled WGS sequence"/>
</dbReference>
<keyword evidence="3" id="KW-1185">Reference proteome</keyword>
<evidence type="ECO:0000313" key="2">
    <source>
        <dbReference type="EMBL" id="KAK4414944.1"/>
    </source>
</evidence>
<reference evidence="2" key="2">
    <citation type="journal article" date="2024" name="Plant">
        <title>Genomic evolution and insights into agronomic trait innovations of Sesamum species.</title>
        <authorList>
            <person name="Miao H."/>
            <person name="Wang L."/>
            <person name="Qu L."/>
            <person name="Liu H."/>
            <person name="Sun Y."/>
            <person name="Le M."/>
            <person name="Wang Q."/>
            <person name="Wei S."/>
            <person name="Zheng Y."/>
            <person name="Lin W."/>
            <person name="Duan Y."/>
            <person name="Cao H."/>
            <person name="Xiong S."/>
            <person name="Wang X."/>
            <person name="Wei L."/>
            <person name="Li C."/>
            <person name="Ma Q."/>
            <person name="Ju M."/>
            <person name="Zhao R."/>
            <person name="Li G."/>
            <person name="Mu C."/>
            <person name="Tian Q."/>
            <person name="Mei H."/>
            <person name="Zhang T."/>
            <person name="Gao T."/>
            <person name="Zhang H."/>
        </authorList>
    </citation>
    <scope>NUCLEOTIDE SEQUENCE</scope>
    <source>
        <strain evidence="2">3651</strain>
    </source>
</reference>
<keyword evidence="1" id="KW-1133">Transmembrane helix</keyword>
<comment type="caution">
    <text evidence="2">The sequence shown here is derived from an EMBL/GenBank/DDBJ whole genome shotgun (WGS) entry which is preliminary data.</text>
</comment>
<organism evidence="2 3">
    <name type="scientific">Sesamum alatum</name>
    <dbReference type="NCBI Taxonomy" id="300844"/>
    <lineage>
        <taxon>Eukaryota</taxon>
        <taxon>Viridiplantae</taxon>
        <taxon>Streptophyta</taxon>
        <taxon>Embryophyta</taxon>
        <taxon>Tracheophyta</taxon>
        <taxon>Spermatophyta</taxon>
        <taxon>Magnoliopsida</taxon>
        <taxon>eudicotyledons</taxon>
        <taxon>Gunneridae</taxon>
        <taxon>Pentapetalae</taxon>
        <taxon>asterids</taxon>
        <taxon>lamiids</taxon>
        <taxon>Lamiales</taxon>
        <taxon>Pedaliaceae</taxon>
        <taxon>Sesamum</taxon>
    </lineage>
</organism>
<feature type="non-terminal residue" evidence="2">
    <location>
        <position position="102"/>
    </location>
</feature>
<evidence type="ECO:0000313" key="3">
    <source>
        <dbReference type="Proteomes" id="UP001293254"/>
    </source>
</evidence>